<dbReference type="EMBL" id="AXCR01000007">
    <property type="protein sequence ID" value="KJR84271.1"/>
    <property type="molecule type" value="Genomic_DNA"/>
</dbReference>
<dbReference type="PANTHER" id="PTHR22770">
    <property type="entry name" value="UBIQUITIN CONJUGATING ENZYME 7 INTERACTING PROTEIN-RELATED"/>
    <property type="match status" value="1"/>
</dbReference>
<evidence type="ECO:0000256" key="2">
    <source>
        <dbReference type="ARBA" id="ARBA00022679"/>
    </source>
</evidence>
<dbReference type="GO" id="GO:0008270">
    <property type="term" value="F:zinc ion binding"/>
    <property type="evidence" value="ECO:0007669"/>
    <property type="project" value="UniProtKB-KW"/>
</dbReference>
<evidence type="ECO:0000313" key="12">
    <source>
        <dbReference type="Proteomes" id="UP000033710"/>
    </source>
</evidence>
<evidence type="ECO:0000259" key="9">
    <source>
        <dbReference type="PROSITE" id="PS50103"/>
    </source>
</evidence>
<keyword evidence="4" id="KW-0677">Repeat</keyword>
<dbReference type="InterPro" id="IPR051628">
    <property type="entry name" value="LUBAC_E3_Ligases"/>
</dbReference>
<feature type="domain" description="C3H1-type" evidence="9">
    <location>
        <begin position="3"/>
        <end position="30"/>
    </location>
</feature>
<dbReference type="CDD" id="cd20335">
    <property type="entry name" value="BRcat_RBR"/>
    <property type="match status" value="1"/>
</dbReference>
<gene>
    <name evidence="11" type="ORF">SPSK_08556</name>
</gene>
<dbReference type="SUPFAM" id="SSF90229">
    <property type="entry name" value="CCCH zinc finger"/>
    <property type="match status" value="2"/>
</dbReference>
<organism evidence="11 12">
    <name type="scientific">Sporothrix schenckii 1099-18</name>
    <dbReference type="NCBI Taxonomy" id="1397361"/>
    <lineage>
        <taxon>Eukaryota</taxon>
        <taxon>Fungi</taxon>
        <taxon>Dikarya</taxon>
        <taxon>Ascomycota</taxon>
        <taxon>Pezizomycotina</taxon>
        <taxon>Sordariomycetes</taxon>
        <taxon>Sordariomycetidae</taxon>
        <taxon>Ophiostomatales</taxon>
        <taxon>Ophiostomataceae</taxon>
        <taxon>Sporothrix</taxon>
    </lineage>
</organism>
<keyword evidence="5 8" id="KW-0863">Zinc-finger</keyword>
<evidence type="ECO:0000256" key="5">
    <source>
        <dbReference type="ARBA" id="ARBA00022771"/>
    </source>
</evidence>
<feature type="zinc finger region" description="C3H1-type" evidence="8">
    <location>
        <begin position="57"/>
        <end position="79"/>
    </location>
</feature>
<dbReference type="Proteomes" id="UP000033710">
    <property type="component" value="Unassembled WGS sequence"/>
</dbReference>
<dbReference type="GO" id="GO:0097039">
    <property type="term" value="P:protein linear polyubiquitination"/>
    <property type="evidence" value="ECO:0007669"/>
    <property type="project" value="TreeGrafter"/>
</dbReference>
<dbReference type="Gene3D" id="1.20.120.1350">
    <property type="entry name" value="Pneumovirus matrix protein 2 (M2), zinc-binding domain"/>
    <property type="match status" value="2"/>
</dbReference>
<evidence type="ECO:0000256" key="3">
    <source>
        <dbReference type="ARBA" id="ARBA00022723"/>
    </source>
</evidence>
<dbReference type="RefSeq" id="XP_016586947.1">
    <property type="nucleotide sequence ID" value="XM_016735149.1"/>
</dbReference>
<dbReference type="GO" id="GO:0043130">
    <property type="term" value="F:ubiquitin binding"/>
    <property type="evidence" value="ECO:0007669"/>
    <property type="project" value="TreeGrafter"/>
</dbReference>
<dbReference type="Gene3D" id="1.20.120.1750">
    <property type="match status" value="1"/>
</dbReference>
<feature type="domain" description="RING-type" evidence="10">
    <location>
        <begin position="655"/>
        <end position="861"/>
    </location>
</feature>
<sequence length="872" mass="92930">MDRQHPPPCHFFARGRCRNGDSCGFRHDKPSDDATIAAAPTLPPSVGPAAPVRAWVPCKFFQRGRCLNGADCVFSHEVPVAEASGDDGPADTDKDEEDDGCRVLGGAVVTFGAGATVAKVRFASDFSAVRMQGLPATSTPDSVAALLLRLVPPEHALLVRDADIRVIPPSNDEPGHCQADVQVEDPQFATRLCTALSKAGNDGMSAVAVSSNIALTAAAAAAAASTSLGRVDSKKVFVSWHKPTQMVWLEFATRAAANTVAERFRTGIYTVCGQKCLVKYSTTGSFRRTRSGGTTVYTVTLGDVPDQAAARDVTQQIGDRLLRLQVNMQSTPAGAGADFATASASIQSLLLGAGPLEWSENSTGALAAGKRYKATARYVYEADAARAVDLFHNKPLPLNERDTLTVQLVHTARLKVADTVYGAVASTVTDHAVHDWKPRHVNFTAFPANNGFRVLKVEGTVRHDVATAKATLETVVAGALAVDPSLDHNGPPTPLWLPEFSSRSGTGDRGVRIRGQLKALEKKHLVAFLYDWRRCELRVVGTRERQRRTIDGVAALVHAVARPTQPTQPANGPETKDVAIALDRAQLAWAAQGGLRAIAEAVGPDKARMDIVSTPKRILVVSCSASEHQTILAMVRGLQKVPPMTAVAVTAADVVPATCAVCWGEAENAVRTPCQHWYCRDCFGEMCQAGAESAPGIRCVGDAATCDTLLALPTLEAHLSSVVLETVLESAFRAYVVRHTDALRNCPTPDCGQIYRVSKTAASAATTLFTCPACIAPVCRACHVAHEGLSCADHREWASGGYAALEKAKRELGIKSCPKCSTLIEKRDGCNHISCSCGAHICWVCLGVFSKDHIYPHMRKVHGGLGIDVPDE</sequence>
<dbReference type="InterPro" id="IPR044066">
    <property type="entry name" value="TRIAD_supradom"/>
</dbReference>
<dbReference type="SMART" id="SM00647">
    <property type="entry name" value="IBR"/>
    <property type="match status" value="2"/>
</dbReference>
<dbReference type="CDD" id="cd16449">
    <property type="entry name" value="RING-HC"/>
    <property type="match status" value="1"/>
</dbReference>
<protein>
    <submittedName>
        <fullName evidence="11">Uncharacterized protein</fullName>
    </submittedName>
</protein>
<dbReference type="GO" id="GO:0043161">
    <property type="term" value="P:proteasome-mediated ubiquitin-dependent protein catabolic process"/>
    <property type="evidence" value="ECO:0007669"/>
    <property type="project" value="TreeGrafter"/>
</dbReference>
<dbReference type="KEGG" id="ssck:SPSK_08556"/>
<dbReference type="InterPro" id="IPR002867">
    <property type="entry name" value="IBR_dom"/>
</dbReference>
<dbReference type="SMART" id="SM00356">
    <property type="entry name" value="ZnF_C3H1"/>
    <property type="match status" value="2"/>
</dbReference>
<proteinExistence type="predicted"/>
<dbReference type="InterPro" id="IPR013083">
    <property type="entry name" value="Znf_RING/FYVE/PHD"/>
</dbReference>
<keyword evidence="7 8" id="KW-0862">Zinc</keyword>
<reference evidence="11 12" key="1">
    <citation type="journal article" date="2014" name="BMC Genomics">
        <title>Comparative genomics of the major fungal agents of human and animal Sporotrichosis: Sporothrix schenckii and Sporothrix brasiliensis.</title>
        <authorList>
            <person name="Teixeira M.M."/>
            <person name="de Almeida L.G."/>
            <person name="Kubitschek-Barreira P."/>
            <person name="Alves F.L."/>
            <person name="Kioshima E.S."/>
            <person name="Abadio A.K."/>
            <person name="Fernandes L."/>
            <person name="Derengowski L.S."/>
            <person name="Ferreira K.S."/>
            <person name="Souza R.C."/>
            <person name="Ruiz J.C."/>
            <person name="de Andrade N.C."/>
            <person name="Paes H.C."/>
            <person name="Nicola A.M."/>
            <person name="Albuquerque P."/>
            <person name="Gerber A.L."/>
            <person name="Martins V.P."/>
            <person name="Peconick L.D."/>
            <person name="Neto A.V."/>
            <person name="Chaucanez C.B."/>
            <person name="Silva P.A."/>
            <person name="Cunha O.L."/>
            <person name="de Oliveira F.F."/>
            <person name="dos Santos T.C."/>
            <person name="Barros A.L."/>
            <person name="Soares M.A."/>
            <person name="de Oliveira L.M."/>
            <person name="Marini M.M."/>
            <person name="Villalobos-Duno H."/>
            <person name="Cunha M.M."/>
            <person name="de Hoog S."/>
            <person name="da Silveira J.F."/>
            <person name="Henrissat B."/>
            <person name="Nino-Vega G.A."/>
            <person name="Cisalpino P.S."/>
            <person name="Mora-Montes H.M."/>
            <person name="Almeida S.R."/>
            <person name="Stajich J.E."/>
            <person name="Lopes-Bezerra L.M."/>
            <person name="Vasconcelos A.T."/>
            <person name="Felipe M.S."/>
        </authorList>
    </citation>
    <scope>NUCLEOTIDE SEQUENCE [LARGE SCALE GENOMIC DNA]</scope>
    <source>
        <strain evidence="11 12">1099-18</strain>
    </source>
</reference>
<feature type="domain" description="C3H1-type" evidence="9">
    <location>
        <begin position="57"/>
        <end position="79"/>
    </location>
</feature>
<comment type="pathway">
    <text evidence="1">Protein modification; protein ubiquitination.</text>
</comment>
<dbReference type="GO" id="GO:0000151">
    <property type="term" value="C:ubiquitin ligase complex"/>
    <property type="evidence" value="ECO:0007669"/>
    <property type="project" value="TreeGrafter"/>
</dbReference>
<dbReference type="PROSITE" id="PS50103">
    <property type="entry name" value="ZF_C3H1"/>
    <property type="match status" value="2"/>
</dbReference>
<evidence type="ECO:0000313" key="11">
    <source>
        <dbReference type="EMBL" id="KJR84271.1"/>
    </source>
</evidence>
<keyword evidence="2" id="KW-0808">Transferase</keyword>
<evidence type="ECO:0000256" key="6">
    <source>
        <dbReference type="ARBA" id="ARBA00022786"/>
    </source>
</evidence>
<dbReference type="GeneID" id="27670426"/>
<dbReference type="Gene3D" id="3.30.40.10">
    <property type="entry name" value="Zinc/RING finger domain, C3HC4 (zinc finger)"/>
    <property type="match status" value="1"/>
</dbReference>
<evidence type="ECO:0000256" key="4">
    <source>
        <dbReference type="ARBA" id="ARBA00022737"/>
    </source>
</evidence>
<dbReference type="Pfam" id="PF01485">
    <property type="entry name" value="IBR"/>
    <property type="match status" value="1"/>
</dbReference>
<dbReference type="SUPFAM" id="SSF57850">
    <property type="entry name" value="RING/U-box"/>
    <property type="match status" value="3"/>
</dbReference>
<dbReference type="GO" id="GO:0004842">
    <property type="term" value="F:ubiquitin-protein transferase activity"/>
    <property type="evidence" value="ECO:0007669"/>
    <property type="project" value="TreeGrafter"/>
</dbReference>
<dbReference type="Pfam" id="PF26200">
    <property type="entry name" value="Rcat_RNF216"/>
    <property type="match status" value="1"/>
</dbReference>
<accession>A0A0F2M7X0</accession>
<keyword evidence="3 8" id="KW-0479">Metal-binding</keyword>
<dbReference type="AlphaFoldDB" id="A0A0F2M7X0"/>
<reference evidence="11 12" key="2">
    <citation type="journal article" date="2015" name="Eukaryot. Cell">
        <title>Asexual propagation of a virulent clone complex in a human and feline outbreak of sporotrichosis.</title>
        <authorList>
            <person name="Teixeira Mde M."/>
            <person name="Rodrigues A.M."/>
            <person name="Tsui C.K."/>
            <person name="de Almeida L.G."/>
            <person name="Van Diepeningen A.D."/>
            <person name="van den Ende B.G."/>
            <person name="Fernandes G.F."/>
            <person name="Kano R."/>
            <person name="Hamelin R.C."/>
            <person name="Lopes-Bezerra L.M."/>
            <person name="Vasconcelos A.T."/>
            <person name="de Hoog S."/>
            <person name="de Camargo Z.P."/>
            <person name="Felipe M.S."/>
        </authorList>
    </citation>
    <scope>NUCLEOTIDE SEQUENCE [LARGE SCALE GENOMIC DNA]</scope>
    <source>
        <strain evidence="11 12">1099-18</strain>
    </source>
</reference>
<feature type="zinc finger region" description="C3H1-type" evidence="8">
    <location>
        <begin position="3"/>
        <end position="30"/>
    </location>
</feature>
<evidence type="ECO:0000256" key="1">
    <source>
        <dbReference type="ARBA" id="ARBA00004906"/>
    </source>
</evidence>
<dbReference type="OrthoDB" id="1431934at2759"/>
<keyword evidence="6" id="KW-0833">Ubl conjugation pathway</keyword>
<dbReference type="PROSITE" id="PS51873">
    <property type="entry name" value="TRIAD"/>
    <property type="match status" value="1"/>
</dbReference>
<dbReference type="VEuPathDB" id="FungiDB:SPSK_08556"/>
<dbReference type="InterPro" id="IPR036855">
    <property type="entry name" value="Znf_CCCH_sf"/>
</dbReference>
<name>A0A0F2M7X0_SPOSC</name>
<evidence type="ECO:0000259" key="10">
    <source>
        <dbReference type="PROSITE" id="PS51873"/>
    </source>
</evidence>
<dbReference type="InterPro" id="IPR000571">
    <property type="entry name" value="Znf_CCCH"/>
</dbReference>
<evidence type="ECO:0000256" key="8">
    <source>
        <dbReference type="PROSITE-ProRule" id="PRU00723"/>
    </source>
</evidence>
<dbReference type="PANTHER" id="PTHR22770:SF13">
    <property type="entry name" value="RING-TYPE DOMAIN-CONTAINING PROTEIN"/>
    <property type="match status" value="1"/>
</dbReference>
<comment type="caution">
    <text evidence="11">The sequence shown here is derived from an EMBL/GenBank/DDBJ whole genome shotgun (WGS) entry which is preliminary data.</text>
</comment>
<evidence type="ECO:0000256" key="7">
    <source>
        <dbReference type="ARBA" id="ARBA00022833"/>
    </source>
</evidence>